<proteinExistence type="predicted"/>
<evidence type="ECO:0000313" key="5">
    <source>
        <dbReference type="Proteomes" id="UP000663792"/>
    </source>
</evidence>
<gene>
    <name evidence="4" type="ORF">JL106_14980</name>
</gene>
<dbReference type="GO" id="GO:0070402">
    <property type="term" value="F:NADPH binding"/>
    <property type="evidence" value="ECO:0007669"/>
    <property type="project" value="TreeGrafter"/>
</dbReference>
<sequence>MPDNGVRAVGVVEYGGPEALREVEVPREPLGAGQIRVKVTAATVNATDTYVVNGSRARGRDRSAGAADIPGMDIAGEVLEIGPDTDTDLMTGEKVMAIVLPTGEHGAYRSDLVLPAGSVVRVPKGFSDAQAATLPMNGLTARRALDLMDLQPGQVVAVTGAAGCFGGYVVQLAKADGLVVVADSSEQDEDLVRSLGADHVVRRGDDVADRIRELFPDGVDGLADGAVQDEKVLSAVKDDGAVATVRFWEGDGSRSLRFHPVRVGDLLERRDLLDRLREQAEQGVVTLRVADVVPAARASEAHERLHAGGVRGRLVLDFA</sequence>
<reference evidence="4" key="1">
    <citation type="submission" date="2021-01" db="EMBL/GenBank/DDBJ databases">
        <title>YIM 132084 draft genome.</title>
        <authorList>
            <person name="An D."/>
        </authorList>
    </citation>
    <scope>NUCLEOTIDE SEQUENCE</scope>
    <source>
        <strain evidence="4">YIM 132084</strain>
    </source>
</reference>
<dbReference type="EMBL" id="JAERWK010000020">
    <property type="protein sequence ID" value="MBM9468587.1"/>
    <property type="molecule type" value="Genomic_DNA"/>
</dbReference>
<dbReference type="CDD" id="cd05289">
    <property type="entry name" value="MDR_like_2"/>
    <property type="match status" value="1"/>
</dbReference>
<dbReference type="SMART" id="SM00829">
    <property type="entry name" value="PKS_ER"/>
    <property type="match status" value="1"/>
</dbReference>
<protein>
    <submittedName>
        <fullName evidence="4">NADP-dependent oxidoreductase</fullName>
    </submittedName>
</protein>
<dbReference type="Gene3D" id="3.90.180.10">
    <property type="entry name" value="Medium-chain alcohol dehydrogenases, catalytic domain"/>
    <property type="match status" value="1"/>
</dbReference>
<evidence type="ECO:0000256" key="1">
    <source>
        <dbReference type="ARBA" id="ARBA00022857"/>
    </source>
</evidence>
<name>A0A938YDB8_9ACTN</name>
<keyword evidence="5" id="KW-1185">Reference proteome</keyword>
<dbReference type="Proteomes" id="UP000663792">
    <property type="component" value="Unassembled WGS sequence"/>
</dbReference>
<dbReference type="AlphaFoldDB" id="A0A938YDB8"/>
<dbReference type="Pfam" id="PF00107">
    <property type="entry name" value="ADH_zinc_N"/>
    <property type="match status" value="1"/>
</dbReference>
<dbReference type="SUPFAM" id="SSF51735">
    <property type="entry name" value="NAD(P)-binding Rossmann-fold domains"/>
    <property type="match status" value="1"/>
</dbReference>
<organism evidence="4 5">
    <name type="scientific">Nakamurella leprariae</name>
    <dbReference type="NCBI Taxonomy" id="2803911"/>
    <lineage>
        <taxon>Bacteria</taxon>
        <taxon>Bacillati</taxon>
        <taxon>Actinomycetota</taxon>
        <taxon>Actinomycetes</taxon>
        <taxon>Nakamurellales</taxon>
        <taxon>Nakamurellaceae</taxon>
        <taxon>Nakamurella</taxon>
    </lineage>
</organism>
<dbReference type="InterPro" id="IPR013149">
    <property type="entry name" value="ADH-like_C"/>
</dbReference>
<keyword evidence="1" id="KW-0521">NADP</keyword>
<dbReference type="Pfam" id="PF08240">
    <property type="entry name" value="ADH_N"/>
    <property type="match status" value="1"/>
</dbReference>
<evidence type="ECO:0000256" key="2">
    <source>
        <dbReference type="ARBA" id="ARBA00023002"/>
    </source>
</evidence>
<accession>A0A938YDB8</accession>
<dbReference type="SUPFAM" id="SSF50129">
    <property type="entry name" value="GroES-like"/>
    <property type="match status" value="1"/>
</dbReference>
<dbReference type="RefSeq" id="WP_205261549.1">
    <property type="nucleotide sequence ID" value="NZ_JAERWK010000020.1"/>
</dbReference>
<comment type="caution">
    <text evidence="4">The sequence shown here is derived from an EMBL/GenBank/DDBJ whole genome shotgun (WGS) entry which is preliminary data.</text>
</comment>
<feature type="domain" description="Enoyl reductase (ER)" evidence="3">
    <location>
        <begin position="15"/>
        <end position="316"/>
    </location>
</feature>
<dbReference type="InterPro" id="IPR036291">
    <property type="entry name" value="NAD(P)-bd_dom_sf"/>
</dbReference>
<dbReference type="InterPro" id="IPR013154">
    <property type="entry name" value="ADH-like_N"/>
</dbReference>
<keyword evidence="2" id="KW-0560">Oxidoreductase</keyword>
<dbReference type="InterPro" id="IPR020843">
    <property type="entry name" value="ER"/>
</dbReference>
<dbReference type="Gene3D" id="3.40.50.720">
    <property type="entry name" value="NAD(P)-binding Rossmann-like Domain"/>
    <property type="match status" value="1"/>
</dbReference>
<dbReference type="GO" id="GO:0016651">
    <property type="term" value="F:oxidoreductase activity, acting on NAD(P)H"/>
    <property type="evidence" value="ECO:0007669"/>
    <property type="project" value="TreeGrafter"/>
</dbReference>
<dbReference type="PANTHER" id="PTHR48106">
    <property type="entry name" value="QUINONE OXIDOREDUCTASE PIG3-RELATED"/>
    <property type="match status" value="1"/>
</dbReference>
<evidence type="ECO:0000259" key="3">
    <source>
        <dbReference type="SMART" id="SM00829"/>
    </source>
</evidence>
<evidence type="ECO:0000313" key="4">
    <source>
        <dbReference type="EMBL" id="MBM9468587.1"/>
    </source>
</evidence>
<dbReference type="InterPro" id="IPR011032">
    <property type="entry name" value="GroES-like_sf"/>
</dbReference>